<organism evidence="1">
    <name type="scientific">Ixodes ricinus</name>
    <name type="common">Common tick</name>
    <name type="synonym">Acarus ricinus</name>
    <dbReference type="NCBI Taxonomy" id="34613"/>
    <lineage>
        <taxon>Eukaryota</taxon>
        <taxon>Metazoa</taxon>
        <taxon>Ecdysozoa</taxon>
        <taxon>Arthropoda</taxon>
        <taxon>Chelicerata</taxon>
        <taxon>Arachnida</taxon>
        <taxon>Acari</taxon>
        <taxon>Parasitiformes</taxon>
        <taxon>Ixodida</taxon>
        <taxon>Ixodoidea</taxon>
        <taxon>Ixodidae</taxon>
        <taxon>Ixodinae</taxon>
        <taxon>Ixodes</taxon>
    </lineage>
</organism>
<dbReference type="EMBL" id="GIFC01010060">
    <property type="protein sequence ID" value="MXU92143.1"/>
    <property type="molecule type" value="Transcribed_RNA"/>
</dbReference>
<dbReference type="AlphaFoldDB" id="A0A6B0UR06"/>
<name>A0A6B0UR06_IXORI</name>
<evidence type="ECO:0000313" key="1">
    <source>
        <dbReference type="EMBL" id="MXU92143.1"/>
    </source>
</evidence>
<reference evidence="1" key="1">
    <citation type="submission" date="2019-12" db="EMBL/GenBank/DDBJ databases">
        <title>An insight into the sialome of adult female Ixodes ricinus ticks feeding for 6 days.</title>
        <authorList>
            <person name="Perner J."/>
            <person name="Ribeiro J.M.C."/>
        </authorList>
    </citation>
    <scope>NUCLEOTIDE SEQUENCE</scope>
    <source>
        <strain evidence="1">Semi-engorged</strain>
        <tissue evidence="1">Salivary glands</tissue>
    </source>
</reference>
<proteinExistence type="predicted"/>
<accession>A0A6B0UR06</accession>
<protein>
    <submittedName>
        <fullName evidence="1">Uncharacterized protein</fullName>
    </submittedName>
</protein>
<sequence>MPTWRSGARVSGKGLYTFFTWAPPSLILGLPDCVKHRFLLASTVERVNILIATVSRSFYDPSILFLLNQGCNLLLFFFGTHTGYEVNVAGCEAKRKRCIPGQSHCHPRRVARRSKFGQKLLSPPRSPRC</sequence>